<protein>
    <submittedName>
        <fullName evidence="2">Uncharacterized protein</fullName>
    </submittedName>
</protein>
<evidence type="ECO:0000313" key="3">
    <source>
        <dbReference type="Proteomes" id="UP001500840"/>
    </source>
</evidence>
<reference evidence="3" key="1">
    <citation type="journal article" date="2019" name="Int. J. Syst. Evol. Microbiol.">
        <title>The Global Catalogue of Microorganisms (GCM) 10K type strain sequencing project: providing services to taxonomists for standard genome sequencing and annotation.</title>
        <authorList>
            <consortium name="The Broad Institute Genomics Platform"/>
            <consortium name="The Broad Institute Genome Sequencing Center for Infectious Disease"/>
            <person name="Wu L."/>
            <person name="Ma J."/>
        </authorList>
    </citation>
    <scope>NUCLEOTIDE SEQUENCE [LARGE SCALE GENOMIC DNA]</scope>
    <source>
        <strain evidence="3">JCM 17759</strain>
    </source>
</reference>
<evidence type="ECO:0000313" key="2">
    <source>
        <dbReference type="EMBL" id="GAA4469119.1"/>
    </source>
</evidence>
<dbReference type="Proteomes" id="UP001500840">
    <property type="component" value="Unassembled WGS sequence"/>
</dbReference>
<proteinExistence type="predicted"/>
<keyword evidence="3" id="KW-1185">Reference proteome</keyword>
<feature type="transmembrane region" description="Helical" evidence="1">
    <location>
        <begin position="104"/>
        <end position="126"/>
    </location>
</feature>
<evidence type="ECO:0000256" key="1">
    <source>
        <dbReference type="SAM" id="Phobius"/>
    </source>
</evidence>
<name>A0ABP8NLA0_9BACT</name>
<keyword evidence="1" id="KW-0812">Transmembrane</keyword>
<dbReference type="EMBL" id="BAABGA010000104">
    <property type="protein sequence ID" value="GAA4469119.1"/>
    <property type="molecule type" value="Genomic_DNA"/>
</dbReference>
<keyword evidence="1" id="KW-0472">Membrane</keyword>
<feature type="transmembrane region" description="Helical" evidence="1">
    <location>
        <begin position="30"/>
        <end position="50"/>
    </location>
</feature>
<organism evidence="2 3">
    <name type="scientific">Novipirellula rosea</name>
    <dbReference type="NCBI Taxonomy" id="1031540"/>
    <lineage>
        <taxon>Bacteria</taxon>
        <taxon>Pseudomonadati</taxon>
        <taxon>Planctomycetota</taxon>
        <taxon>Planctomycetia</taxon>
        <taxon>Pirellulales</taxon>
        <taxon>Pirellulaceae</taxon>
        <taxon>Novipirellula</taxon>
    </lineage>
</organism>
<feature type="transmembrane region" description="Helical" evidence="1">
    <location>
        <begin position="62"/>
        <end position="84"/>
    </location>
</feature>
<accession>A0ABP8NLA0</accession>
<keyword evidence="1" id="KW-1133">Transmembrane helix</keyword>
<sequence>MRFTILTLIAFAAAFAVSFALITNPNSFALEVLHLTHVLSACVGLVIAFHTTGKTQSYSLTYAIFSFATISYRPFPTSVTNWIWENVTHNGPDSLPAGNGDSFLVIDLIQVCFSILVSLFAASLVAGMQREKPKNVA</sequence>
<dbReference type="RefSeq" id="WP_345327416.1">
    <property type="nucleotide sequence ID" value="NZ_BAABGA010000104.1"/>
</dbReference>
<comment type="caution">
    <text evidence="2">The sequence shown here is derived from an EMBL/GenBank/DDBJ whole genome shotgun (WGS) entry which is preliminary data.</text>
</comment>
<gene>
    <name evidence="2" type="ORF">GCM10023156_60870</name>
</gene>